<evidence type="ECO:0000256" key="1">
    <source>
        <dbReference type="ARBA" id="ARBA00022729"/>
    </source>
</evidence>
<proteinExistence type="predicted"/>
<dbReference type="PROSITE" id="PS50835">
    <property type="entry name" value="IG_LIKE"/>
    <property type="match status" value="9"/>
</dbReference>
<dbReference type="STRING" id="8078.ENSFHEP00000025174"/>
<dbReference type="GeneTree" id="ENSGT01100000263479"/>
<evidence type="ECO:0000259" key="5">
    <source>
        <dbReference type="PROSITE" id="PS50835"/>
    </source>
</evidence>
<dbReference type="Pfam" id="PF13927">
    <property type="entry name" value="Ig_3"/>
    <property type="match status" value="8"/>
</dbReference>
<evidence type="ECO:0000313" key="7">
    <source>
        <dbReference type="Proteomes" id="UP000265000"/>
    </source>
</evidence>
<protein>
    <submittedName>
        <fullName evidence="6">Hemicentin-1</fullName>
    </submittedName>
</protein>
<evidence type="ECO:0000313" key="6">
    <source>
        <dbReference type="Ensembl" id="ENSFHEP00000025174.1"/>
    </source>
</evidence>
<keyword evidence="1" id="KW-0732">Signal</keyword>
<reference evidence="6" key="1">
    <citation type="submission" date="2025-08" db="UniProtKB">
        <authorList>
            <consortium name="Ensembl"/>
        </authorList>
    </citation>
    <scope>IDENTIFICATION</scope>
</reference>
<sequence length="937" mass="103021">SVYNILQFFVKDEHKGKCPNYSVQSQTIQASMNPVPVGDNVTLSSSIPVTMGAWTFNGDLLVFIYPGGSMLSRNKTDGMIFNTTTSSLTITSARLQHSGLYKLEQLNEFSVQFQLSVQERISNVTLSAQRADLVEFNDTAVFMCSVSTGTSLSYKWLAGNLTISSGADVQLSNDGASLTMTKLTRLDKGPYRCNVSNGLGFKVSPPVYLNISYGPSNTSITVMPVKYMYRSGSDISLSCWTDSKPTAMIHWMFDEVLLNQSGSQLELQNVNKNNSGTYKCVAYNPFTMRFNSTSTEIRVMDPITVVVISFTNGPAVLDETFTLQCEVTGPVGSIHWEKNGHPVAPNMTTVFGMDNKTLTLSAVQHSDGGQYQCHAFNLVSNMSSGPFDVQINYGPKKPTIMGPNVVKSGTNVTLSCNAESVPPSLYRWYFNGEMLSNMSEYITPSLTQEMSGNYICMALNHITGKNSTASIMLTVVEQSNPAVEGNLHALTCNITGPTDHIYWMKDDKPLHSDNRTVFSMDNVTVTFQTLNRSDARHYRCLAINAVGNMSSDSYKLLVNYGPEMPIIMGPRVVKTGDNVTLTCKAESVPVSSYKWFFNGSLVSNMAVYMAPPLRKEMSGKYVCEAFNSVSGKNNSASIMLMVIDPIHKVEIAAPMNSAMENDSYNLTCNVAGPADHIYWMKNGELLLADNRIVFSMDNNTVMLSALSHSDAGNYQCMALNAVGNMTSAQYNLIVNFGPETPIVYGPHFGATGHEVVFNCSANSIPPSTYTWWFNDTLVANTSSFIAGPLTFNMSGKYTCMAHNHVTGANSTKATMLTVIEAIESAMIQSNSTPINNENFTLTCAIVGPYDAIYWIKDGMQLNMNGSNTFPYIMEENMLHFTPLTIQSNGTYECVATNKAVHHKSPKYPLLVICKYHPNKSVFIAFLNICIFPHDEHL</sequence>
<evidence type="ECO:0000256" key="4">
    <source>
        <dbReference type="ARBA" id="ARBA00023319"/>
    </source>
</evidence>
<dbReference type="SUPFAM" id="SSF48726">
    <property type="entry name" value="Immunoglobulin"/>
    <property type="match status" value="9"/>
</dbReference>
<dbReference type="InterPro" id="IPR013783">
    <property type="entry name" value="Ig-like_fold"/>
</dbReference>
<keyword evidence="4" id="KW-0393">Immunoglobulin domain</keyword>
<feature type="domain" description="Ig-like" evidence="5">
    <location>
        <begin position="562"/>
        <end position="639"/>
    </location>
</feature>
<dbReference type="PANTHER" id="PTHR44337:SF20">
    <property type="entry name" value="CARCINOEMBRYONIC ANTIGEN-RELATED CELL ADHESION MOLECULE 5-RELATED"/>
    <property type="match status" value="1"/>
</dbReference>
<dbReference type="InterPro" id="IPR007110">
    <property type="entry name" value="Ig-like_dom"/>
</dbReference>
<dbReference type="InterPro" id="IPR052598">
    <property type="entry name" value="IgSF_CEA-related"/>
</dbReference>
<keyword evidence="2" id="KW-1015">Disulfide bond</keyword>
<feature type="domain" description="Ig-like" evidence="5">
    <location>
        <begin position="645"/>
        <end position="735"/>
    </location>
</feature>
<dbReference type="InterPro" id="IPR003599">
    <property type="entry name" value="Ig_sub"/>
</dbReference>
<feature type="domain" description="Ig-like" evidence="5">
    <location>
        <begin position="444"/>
        <end position="559"/>
    </location>
</feature>
<keyword evidence="7" id="KW-1185">Reference proteome</keyword>
<dbReference type="SMART" id="SM00408">
    <property type="entry name" value="IGc2"/>
    <property type="match status" value="9"/>
</dbReference>
<feature type="domain" description="Ig-like" evidence="5">
    <location>
        <begin position="302"/>
        <end position="392"/>
    </location>
</feature>
<dbReference type="Ensembl" id="ENSFHET00000005890.1">
    <property type="protein sequence ID" value="ENSFHEP00000025174.1"/>
    <property type="gene ID" value="ENSFHEG00000007259.1"/>
</dbReference>
<feature type="domain" description="Ig-like" evidence="5">
    <location>
        <begin position="122"/>
        <end position="212"/>
    </location>
</feature>
<dbReference type="Proteomes" id="UP000265000">
    <property type="component" value="Unplaced"/>
</dbReference>
<dbReference type="InterPro" id="IPR003598">
    <property type="entry name" value="Ig_sub2"/>
</dbReference>
<feature type="domain" description="Ig-like" evidence="5">
    <location>
        <begin position="738"/>
        <end position="817"/>
    </location>
</feature>
<feature type="domain" description="Ig-like" evidence="5">
    <location>
        <begin position="215"/>
        <end position="298"/>
    </location>
</feature>
<dbReference type="CDD" id="cd00096">
    <property type="entry name" value="Ig"/>
    <property type="match status" value="1"/>
</dbReference>
<evidence type="ECO:0000256" key="3">
    <source>
        <dbReference type="ARBA" id="ARBA00023180"/>
    </source>
</evidence>
<accession>A0A3Q2QEN8</accession>
<feature type="domain" description="Ig-like" evidence="5">
    <location>
        <begin position="395"/>
        <end position="432"/>
    </location>
</feature>
<reference evidence="6" key="2">
    <citation type="submission" date="2025-09" db="UniProtKB">
        <authorList>
            <consortium name="Ensembl"/>
        </authorList>
    </citation>
    <scope>IDENTIFICATION</scope>
</reference>
<dbReference type="InterPro" id="IPR013098">
    <property type="entry name" value="Ig_I-set"/>
</dbReference>
<dbReference type="PANTHER" id="PTHR44337">
    <property type="entry name" value="CARCINOEMBRYONIC ANTIGEN-RELATED CELL ADHESION MOLECULE 8"/>
    <property type="match status" value="1"/>
</dbReference>
<name>A0A3Q2QEN8_FUNHE</name>
<dbReference type="AlphaFoldDB" id="A0A3Q2QEN8"/>
<evidence type="ECO:0000256" key="2">
    <source>
        <dbReference type="ARBA" id="ARBA00023157"/>
    </source>
</evidence>
<keyword evidence="3" id="KW-0325">Glycoprotein</keyword>
<dbReference type="Gene3D" id="2.60.40.10">
    <property type="entry name" value="Immunoglobulins"/>
    <property type="match status" value="10"/>
</dbReference>
<feature type="domain" description="Ig-like" evidence="5">
    <location>
        <begin position="820"/>
        <end position="897"/>
    </location>
</feature>
<dbReference type="InterPro" id="IPR036179">
    <property type="entry name" value="Ig-like_dom_sf"/>
</dbReference>
<dbReference type="Pfam" id="PF07679">
    <property type="entry name" value="I-set"/>
    <property type="match status" value="1"/>
</dbReference>
<dbReference type="SMART" id="SM00409">
    <property type="entry name" value="IG"/>
    <property type="match status" value="10"/>
</dbReference>
<organism evidence="6 7">
    <name type="scientific">Fundulus heteroclitus</name>
    <name type="common">Killifish</name>
    <name type="synonym">Mummichog</name>
    <dbReference type="NCBI Taxonomy" id="8078"/>
    <lineage>
        <taxon>Eukaryota</taxon>
        <taxon>Metazoa</taxon>
        <taxon>Chordata</taxon>
        <taxon>Craniata</taxon>
        <taxon>Vertebrata</taxon>
        <taxon>Euteleostomi</taxon>
        <taxon>Actinopterygii</taxon>
        <taxon>Neopterygii</taxon>
        <taxon>Teleostei</taxon>
        <taxon>Neoteleostei</taxon>
        <taxon>Acanthomorphata</taxon>
        <taxon>Ovalentaria</taxon>
        <taxon>Atherinomorphae</taxon>
        <taxon>Cyprinodontiformes</taxon>
        <taxon>Fundulidae</taxon>
        <taxon>Fundulus</taxon>
    </lineage>
</organism>